<dbReference type="CDD" id="cd06261">
    <property type="entry name" value="TM_PBP2"/>
    <property type="match status" value="1"/>
</dbReference>
<dbReference type="SUPFAM" id="SSF161098">
    <property type="entry name" value="MetI-like"/>
    <property type="match status" value="1"/>
</dbReference>
<dbReference type="InterPro" id="IPR043429">
    <property type="entry name" value="ArtM/GltK/GlnP/TcyL/YhdX-like"/>
</dbReference>
<evidence type="ECO:0000256" key="5">
    <source>
        <dbReference type="ARBA" id="ARBA00022989"/>
    </source>
</evidence>
<keyword evidence="4 7" id="KW-0812">Transmembrane</keyword>
<evidence type="ECO:0000256" key="4">
    <source>
        <dbReference type="ARBA" id="ARBA00022692"/>
    </source>
</evidence>
<name>A0A4R7V874_9PSEU</name>
<dbReference type="AlphaFoldDB" id="A0A4R7V874"/>
<comment type="similarity">
    <text evidence="7">Belongs to the binding-protein-dependent transport system permease family.</text>
</comment>
<protein>
    <submittedName>
        <fullName evidence="9">Amino acid ABC transporter membrane protein 2 (PAAT family)</fullName>
    </submittedName>
</protein>
<dbReference type="OrthoDB" id="4543034at2"/>
<keyword evidence="5 7" id="KW-1133">Transmembrane helix</keyword>
<evidence type="ECO:0000256" key="1">
    <source>
        <dbReference type="ARBA" id="ARBA00004651"/>
    </source>
</evidence>
<feature type="transmembrane region" description="Helical" evidence="7">
    <location>
        <begin position="16"/>
        <end position="38"/>
    </location>
</feature>
<accession>A0A4R7V874</accession>
<sequence>MTVLYDAPGPRTRRRILVWSVVSGLVLAGVLALAVWQFARHGQLDAAKWAPFTQWPIWKYLLVGLLGTLEAAAYVAVLSSALGIVLAFGRLSRVRAVHWIATGYIEIARTLPVLLMIYVTLFALPGVGVNLPLLWKLVLPLTVANSAAFAEIFRAGILSLPSGQSEAALSLGLTRTQSMRYVVLPQAVRHVRPSLVSQLVSLLKDTSLGYVVAFTELLYRAQVLSAYNHLLVPTFLVVTFVYLVCNSSLSFVAHRLRRSERKHG</sequence>
<dbReference type="InterPro" id="IPR000515">
    <property type="entry name" value="MetI-like"/>
</dbReference>
<feature type="domain" description="ABC transmembrane type-1" evidence="8">
    <location>
        <begin position="65"/>
        <end position="253"/>
    </location>
</feature>
<organism evidence="9 10">
    <name type="scientific">Actinophytocola oryzae</name>
    <dbReference type="NCBI Taxonomy" id="502181"/>
    <lineage>
        <taxon>Bacteria</taxon>
        <taxon>Bacillati</taxon>
        <taxon>Actinomycetota</taxon>
        <taxon>Actinomycetes</taxon>
        <taxon>Pseudonocardiales</taxon>
        <taxon>Pseudonocardiaceae</taxon>
    </lineage>
</organism>
<comment type="caution">
    <text evidence="9">The sequence shown here is derived from an EMBL/GenBank/DDBJ whole genome shotgun (WGS) entry which is preliminary data.</text>
</comment>
<dbReference type="InterPro" id="IPR010065">
    <property type="entry name" value="AA_ABC_transptr_permease_3TM"/>
</dbReference>
<dbReference type="Pfam" id="PF00528">
    <property type="entry name" value="BPD_transp_1"/>
    <property type="match status" value="1"/>
</dbReference>
<dbReference type="InterPro" id="IPR035906">
    <property type="entry name" value="MetI-like_sf"/>
</dbReference>
<feature type="transmembrane region" description="Helical" evidence="7">
    <location>
        <begin position="230"/>
        <end position="253"/>
    </location>
</feature>
<dbReference type="PANTHER" id="PTHR30614:SF21">
    <property type="entry name" value="AMINO ACID ABC TRANSPORTER PERMEASE"/>
    <property type="match status" value="1"/>
</dbReference>
<feature type="transmembrane region" description="Helical" evidence="7">
    <location>
        <begin position="110"/>
        <end position="135"/>
    </location>
</feature>
<keyword evidence="6 7" id="KW-0472">Membrane</keyword>
<evidence type="ECO:0000256" key="6">
    <source>
        <dbReference type="ARBA" id="ARBA00023136"/>
    </source>
</evidence>
<dbReference type="PROSITE" id="PS50928">
    <property type="entry name" value="ABC_TM1"/>
    <property type="match status" value="1"/>
</dbReference>
<dbReference type="PANTHER" id="PTHR30614">
    <property type="entry name" value="MEMBRANE COMPONENT OF AMINO ACID ABC TRANSPORTER"/>
    <property type="match status" value="1"/>
</dbReference>
<evidence type="ECO:0000256" key="2">
    <source>
        <dbReference type="ARBA" id="ARBA00022448"/>
    </source>
</evidence>
<evidence type="ECO:0000256" key="7">
    <source>
        <dbReference type="RuleBase" id="RU363032"/>
    </source>
</evidence>
<dbReference type="GO" id="GO:0043190">
    <property type="term" value="C:ATP-binding cassette (ABC) transporter complex"/>
    <property type="evidence" value="ECO:0007669"/>
    <property type="project" value="InterPro"/>
</dbReference>
<keyword evidence="2 7" id="KW-0813">Transport</keyword>
<keyword evidence="10" id="KW-1185">Reference proteome</keyword>
<evidence type="ECO:0000259" key="8">
    <source>
        <dbReference type="PROSITE" id="PS50928"/>
    </source>
</evidence>
<dbReference type="GO" id="GO:0006865">
    <property type="term" value="P:amino acid transport"/>
    <property type="evidence" value="ECO:0007669"/>
    <property type="project" value="TreeGrafter"/>
</dbReference>
<reference evidence="9 10" key="1">
    <citation type="submission" date="2019-03" db="EMBL/GenBank/DDBJ databases">
        <title>Genomic Encyclopedia of Archaeal and Bacterial Type Strains, Phase II (KMG-II): from individual species to whole genera.</title>
        <authorList>
            <person name="Goeker M."/>
        </authorList>
    </citation>
    <scope>NUCLEOTIDE SEQUENCE [LARGE SCALE GENOMIC DNA]</scope>
    <source>
        <strain evidence="9 10">DSM 45499</strain>
    </source>
</reference>
<dbReference type="NCBIfam" id="TIGR01726">
    <property type="entry name" value="HEQRo_perm_3TM"/>
    <property type="match status" value="1"/>
</dbReference>
<evidence type="ECO:0000313" key="9">
    <source>
        <dbReference type="EMBL" id="TDV44805.1"/>
    </source>
</evidence>
<evidence type="ECO:0000313" key="10">
    <source>
        <dbReference type="Proteomes" id="UP000294927"/>
    </source>
</evidence>
<proteinExistence type="inferred from homology"/>
<dbReference type="Gene3D" id="1.10.3720.10">
    <property type="entry name" value="MetI-like"/>
    <property type="match status" value="1"/>
</dbReference>
<keyword evidence="3" id="KW-1003">Cell membrane</keyword>
<dbReference type="Proteomes" id="UP000294927">
    <property type="component" value="Unassembled WGS sequence"/>
</dbReference>
<feature type="transmembrane region" description="Helical" evidence="7">
    <location>
        <begin position="58"/>
        <end position="89"/>
    </location>
</feature>
<comment type="subcellular location">
    <subcellularLocation>
        <location evidence="1 7">Cell membrane</location>
        <topology evidence="1 7">Multi-pass membrane protein</topology>
    </subcellularLocation>
</comment>
<dbReference type="RefSeq" id="WP_133906392.1">
    <property type="nucleotide sequence ID" value="NZ_SOCP01000013.1"/>
</dbReference>
<gene>
    <name evidence="9" type="ORF">CLV71_11363</name>
</gene>
<dbReference type="GO" id="GO:0022857">
    <property type="term" value="F:transmembrane transporter activity"/>
    <property type="evidence" value="ECO:0007669"/>
    <property type="project" value="InterPro"/>
</dbReference>
<evidence type="ECO:0000256" key="3">
    <source>
        <dbReference type="ARBA" id="ARBA00022475"/>
    </source>
</evidence>
<dbReference type="EMBL" id="SOCP01000013">
    <property type="protein sequence ID" value="TDV44805.1"/>
    <property type="molecule type" value="Genomic_DNA"/>
</dbReference>